<dbReference type="Pfam" id="PF13181">
    <property type="entry name" value="TPR_8"/>
    <property type="match status" value="1"/>
</dbReference>
<dbReference type="CDD" id="cd00093">
    <property type="entry name" value="HTH_XRE"/>
    <property type="match status" value="1"/>
</dbReference>
<feature type="repeat" description="TPR" evidence="1">
    <location>
        <begin position="194"/>
        <end position="227"/>
    </location>
</feature>
<feature type="repeat" description="TPR" evidence="1">
    <location>
        <begin position="274"/>
        <end position="307"/>
    </location>
</feature>
<dbReference type="AlphaFoldDB" id="A0A150B7L6"/>
<reference evidence="3 4" key="1">
    <citation type="submission" date="2015-12" db="EMBL/GenBank/DDBJ databases">
        <title>Bacillus cereus Group isolate.</title>
        <authorList>
            <person name="Kovac J."/>
        </authorList>
    </citation>
    <scope>NUCLEOTIDE SEQUENCE [LARGE SCALE GENOMIC DNA]</scope>
    <source>
        <strain evidence="3 4">FSL W8-0275</strain>
    </source>
</reference>
<proteinExistence type="predicted"/>
<dbReference type="InterPro" id="IPR010982">
    <property type="entry name" value="Lambda_DNA-bd_dom_sf"/>
</dbReference>
<dbReference type="SMART" id="SM00530">
    <property type="entry name" value="HTH_XRE"/>
    <property type="match status" value="1"/>
</dbReference>
<evidence type="ECO:0000313" key="4">
    <source>
        <dbReference type="Proteomes" id="UP000075591"/>
    </source>
</evidence>
<dbReference type="SUPFAM" id="SSF48452">
    <property type="entry name" value="TPR-like"/>
    <property type="match status" value="3"/>
</dbReference>
<dbReference type="PROSITE" id="PS50005">
    <property type="entry name" value="TPR"/>
    <property type="match status" value="3"/>
</dbReference>
<name>A0A150B7L6_BACCE</name>
<dbReference type="Proteomes" id="UP000075591">
    <property type="component" value="Unassembled WGS sequence"/>
</dbReference>
<feature type="repeat" description="TPR" evidence="1">
    <location>
        <begin position="352"/>
        <end position="385"/>
    </location>
</feature>
<sequence length="421" mass="49025">MLGQRIKELRKQKKLTQEKLADGIITRSYLSQIEKGLIQPSYEVLEALSNKLNCSVEDFFDVVENKELTLSQIKKDIKAAENHTTANLWDKVKNFIEQKNYFNHPDVNKYDEGILNWIHGKYYEHIHDFNHAIPYFTKSISLLKEGNYVNELVRSLDSLGYLYSRINNHETALSTLNRAYKIIIHEQISGILRVSLLANLGIVHGRLSEYYSAINFLEEAIEQNEQTRTHYKAGEIYMALGICNMELQRFDQAKKANEKALKFFKLNENKLYEAGTYTNLGILSSYKKEFHQAQLSFKTALNLYTQNNAKPNENMNVQVELAKSYFAQKDYESAKSICFDTIETKSKNKHKAQAYELLGDIYLEESNEELALKYYMEAKEIAEFISPNNKQVCRQICKKIGDCYVVLKDFEKSAYYYQECF</sequence>
<dbReference type="EMBL" id="LOMT01000002">
    <property type="protein sequence ID" value="KXY04171.1"/>
    <property type="molecule type" value="Genomic_DNA"/>
</dbReference>
<feature type="domain" description="HTH cro/C1-type" evidence="2">
    <location>
        <begin position="6"/>
        <end position="59"/>
    </location>
</feature>
<dbReference type="SUPFAM" id="SSF47413">
    <property type="entry name" value="lambda repressor-like DNA-binding domains"/>
    <property type="match status" value="1"/>
</dbReference>
<dbReference type="PANTHER" id="PTHR37038:SF14">
    <property type="entry name" value="TRANSCRIPTIONAL ACTIVATOR"/>
    <property type="match status" value="1"/>
</dbReference>
<dbReference type="InterPro" id="IPR053163">
    <property type="entry name" value="HTH-type_regulator_Rgg"/>
</dbReference>
<protein>
    <submittedName>
        <fullName evidence="3">XRE family transcriptional regulator</fullName>
    </submittedName>
</protein>
<organism evidence="3 4">
    <name type="scientific">Bacillus cereus</name>
    <dbReference type="NCBI Taxonomy" id="1396"/>
    <lineage>
        <taxon>Bacteria</taxon>
        <taxon>Bacillati</taxon>
        <taxon>Bacillota</taxon>
        <taxon>Bacilli</taxon>
        <taxon>Bacillales</taxon>
        <taxon>Bacillaceae</taxon>
        <taxon>Bacillus</taxon>
        <taxon>Bacillus cereus group</taxon>
    </lineage>
</organism>
<dbReference type="PROSITE" id="PS50943">
    <property type="entry name" value="HTH_CROC1"/>
    <property type="match status" value="1"/>
</dbReference>
<keyword evidence="1" id="KW-0802">TPR repeat</keyword>
<evidence type="ECO:0000313" key="3">
    <source>
        <dbReference type="EMBL" id="KXY04171.1"/>
    </source>
</evidence>
<dbReference type="InterPro" id="IPR011990">
    <property type="entry name" value="TPR-like_helical_dom_sf"/>
</dbReference>
<dbReference type="GO" id="GO:0003677">
    <property type="term" value="F:DNA binding"/>
    <property type="evidence" value="ECO:0007669"/>
    <property type="project" value="InterPro"/>
</dbReference>
<dbReference type="PATRIC" id="fig|1396.432.peg.1428"/>
<dbReference type="SMART" id="SM00028">
    <property type="entry name" value="TPR"/>
    <property type="match status" value="6"/>
</dbReference>
<dbReference type="Pfam" id="PF01381">
    <property type="entry name" value="HTH_3"/>
    <property type="match status" value="1"/>
</dbReference>
<evidence type="ECO:0000256" key="1">
    <source>
        <dbReference type="PROSITE-ProRule" id="PRU00339"/>
    </source>
</evidence>
<dbReference type="InterPro" id="IPR019734">
    <property type="entry name" value="TPR_rpt"/>
</dbReference>
<gene>
    <name evidence="3" type="ORF">AT274_07375</name>
</gene>
<evidence type="ECO:0000259" key="2">
    <source>
        <dbReference type="PROSITE" id="PS50943"/>
    </source>
</evidence>
<dbReference type="InterPro" id="IPR001387">
    <property type="entry name" value="Cro/C1-type_HTH"/>
</dbReference>
<accession>A0A150B7L6</accession>
<dbReference type="Gene3D" id="1.25.40.10">
    <property type="entry name" value="Tetratricopeptide repeat domain"/>
    <property type="match status" value="2"/>
</dbReference>
<dbReference type="Pfam" id="PF13424">
    <property type="entry name" value="TPR_12"/>
    <property type="match status" value="1"/>
</dbReference>
<dbReference type="PANTHER" id="PTHR37038">
    <property type="entry name" value="TRANSCRIPTIONAL REGULATOR-RELATED"/>
    <property type="match status" value="1"/>
</dbReference>
<dbReference type="RefSeq" id="WP_046946841.1">
    <property type="nucleotide sequence ID" value="NZ_LCYM01000012.1"/>
</dbReference>
<comment type="caution">
    <text evidence="3">The sequence shown here is derived from an EMBL/GenBank/DDBJ whole genome shotgun (WGS) entry which is preliminary data.</text>
</comment>